<feature type="region of interest" description="Disordered" evidence="2">
    <location>
        <begin position="143"/>
        <end position="207"/>
    </location>
</feature>
<name>A0A1G6JR39_9RHOB</name>
<dbReference type="PROSITE" id="PS50937">
    <property type="entry name" value="HTH_MERR_2"/>
    <property type="match status" value="1"/>
</dbReference>
<dbReference type="GO" id="GO:0003700">
    <property type="term" value="F:DNA-binding transcription factor activity"/>
    <property type="evidence" value="ECO:0007669"/>
    <property type="project" value="InterPro"/>
</dbReference>
<protein>
    <submittedName>
        <fullName evidence="4">MerR HTH family regulatory protein</fullName>
    </submittedName>
</protein>
<evidence type="ECO:0000313" key="4">
    <source>
        <dbReference type="EMBL" id="SDC21189.1"/>
    </source>
</evidence>
<dbReference type="AlphaFoldDB" id="A0A1G6JR39"/>
<accession>A0A1G6JR39</accession>
<dbReference type="SUPFAM" id="SSF46955">
    <property type="entry name" value="Putative DNA-binding domain"/>
    <property type="match status" value="1"/>
</dbReference>
<dbReference type="CDD" id="cd04765">
    <property type="entry name" value="HTH_MlrA-like_sg2"/>
    <property type="match status" value="1"/>
</dbReference>
<proteinExistence type="predicted"/>
<evidence type="ECO:0000256" key="1">
    <source>
        <dbReference type="ARBA" id="ARBA00023125"/>
    </source>
</evidence>
<dbReference type="Pfam" id="PF13411">
    <property type="entry name" value="MerR_1"/>
    <property type="match status" value="1"/>
</dbReference>
<feature type="compositionally biased region" description="Acidic residues" evidence="2">
    <location>
        <begin position="146"/>
        <end position="166"/>
    </location>
</feature>
<keyword evidence="5" id="KW-1185">Reference proteome</keyword>
<dbReference type="Gene3D" id="1.10.1660.10">
    <property type="match status" value="1"/>
</dbReference>
<organism evidence="4 5">
    <name type="scientific">Ruegeria marina</name>
    <dbReference type="NCBI Taxonomy" id="639004"/>
    <lineage>
        <taxon>Bacteria</taxon>
        <taxon>Pseudomonadati</taxon>
        <taxon>Pseudomonadota</taxon>
        <taxon>Alphaproteobacteria</taxon>
        <taxon>Rhodobacterales</taxon>
        <taxon>Roseobacteraceae</taxon>
        <taxon>Ruegeria</taxon>
    </lineage>
</organism>
<gene>
    <name evidence="4" type="ORF">SAMN04488239_101417</name>
</gene>
<dbReference type="STRING" id="639004.SAMN04488239_101417"/>
<dbReference type="SMART" id="SM00422">
    <property type="entry name" value="HTH_MERR"/>
    <property type="match status" value="1"/>
</dbReference>
<dbReference type="PANTHER" id="PTHR30204:SF15">
    <property type="entry name" value="BLL5018 PROTEIN"/>
    <property type="match status" value="1"/>
</dbReference>
<dbReference type="InterPro" id="IPR000551">
    <property type="entry name" value="MerR-type_HTH_dom"/>
</dbReference>
<evidence type="ECO:0000256" key="2">
    <source>
        <dbReference type="SAM" id="MobiDB-lite"/>
    </source>
</evidence>
<dbReference type="InterPro" id="IPR009061">
    <property type="entry name" value="DNA-bd_dom_put_sf"/>
</dbReference>
<dbReference type="PANTHER" id="PTHR30204">
    <property type="entry name" value="REDOX-CYCLING DRUG-SENSING TRANSCRIPTIONAL ACTIVATOR SOXR"/>
    <property type="match status" value="1"/>
</dbReference>
<dbReference type="InterPro" id="IPR047057">
    <property type="entry name" value="MerR_fam"/>
</dbReference>
<dbReference type="EMBL" id="FMZV01000001">
    <property type="protein sequence ID" value="SDC21189.1"/>
    <property type="molecule type" value="Genomic_DNA"/>
</dbReference>
<dbReference type="GO" id="GO:0003677">
    <property type="term" value="F:DNA binding"/>
    <property type="evidence" value="ECO:0007669"/>
    <property type="project" value="UniProtKB-KW"/>
</dbReference>
<sequence length="245" mass="26327">MSKSPDAFRTISEVAEWLGVQAHVLRFWESKFSQVKPVKRAGGRRYYRPADMLLLGGIKKLLHDDGMTIKGVQKLLREQGVLHVSEFSQGLEDTAVSNLEDGGNVVRFNAAKLADSSPAQFSMDLGDRNVLNDLFPDLVSDRAATGEDDLSGSTGDDGDDDDDDAIEIVNLSPPSAAGKEFSAETEATVPAVSEESKGENTDEDMDTAPGILSAVAQTTALPAKMAMEIAPLATQLKDWLSRQAS</sequence>
<evidence type="ECO:0000313" key="5">
    <source>
        <dbReference type="Proteomes" id="UP000199628"/>
    </source>
</evidence>
<keyword evidence="1" id="KW-0238">DNA-binding</keyword>
<reference evidence="5" key="1">
    <citation type="submission" date="2016-10" db="EMBL/GenBank/DDBJ databases">
        <authorList>
            <person name="Varghese N."/>
            <person name="Submissions S."/>
        </authorList>
    </citation>
    <scope>NUCLEOTIDE SEQUENCE [LARGE SCALE GENOMIC DNA]</scope>
    <source>
        <strain evidence="5">CGMCC 1.9108</strain>
    </source>
</reference>
<evidence type="ECO:0000259" key="3">
    <source>
        <dbReference type="PROSITE" id="PS50937"/>
    </source>
</evidence>
<dbReference type="Proteomes" id="UP000199628">
    <property type="component" value="Unassembled WGS sequence"/>
</dbReference>
<feature type="domain" description="HTH merR-type" evidence="3">
    <location>
        <begin position="10"/>
        <end position="78"/>
    </location>
</feature>